<evidence type="ECO:0000313" key="2">
    <source>
        <dbReference type="EMBL" id="GEK94097.1"/>
    </source>
</evidence>
<dbReference type="PANTHER" id="PTHR43218:SF1">
    <property type="entry name" value="PHOSPHORIBOSYLTRANSFERASE"/>
    <property type="match status" value="1"/>
</dbReference>
<reference evidence="2 3" key="1">
    <citation type="submission" date="2019-07" db="EMBL/GenBank/DDBJ databases">
        <title>Whole genome shotgun sequence of Gluconobacter wancherniae NBRC 103581.</title>
        <authorList>
            <person name="Hosoyama A."/>
            <person name="Uohara A."/>
            <person name="Ohji S."/>
            <person name="Ichikawa N."/>
        </authorList>
    </citation>
    <scope>NUCLEOTIDE SEQUENCE [LARGE SCALE GENOMIC DNA]</scope>
    <source>
        <strain evidence="2 3">NBRC 103581</strain>
    </source>
</reference>
<dbReference type="InterPro" id="IPR000836">
    <property type="entry name" value="PRTase_dom"/>
</dbReference>
<keyword evidence="2" id="KW-0808">Transferase</keyword>
<evidence type="ECO:0000313" key="3">
    <source>
        <dbReference type="Proteomes" id="UP000321230"/>
    </source>
</evidence>
<dbReference type="Gene3D" id="3.40.50.2020">
    <property type="match status" value="1"/>
</dbReference>
<dbReference type="AlphaFoldDB" id="A0A511B8F1"/>
<evidence type="ECO:0000259" key="1">
    <source>
        <dbReference type="Pfam" id="PF00156"/>
    </source>
</evidence>
<dbReference type="RefSeq" id="WP_146796795.1">
    <property type="nucleotide sequence ID" value="NZ_BARC01000006.1"/>
</dbReference>
<dbReference type="SUPFAM" id="SSF53271">
    <property type="entry name" value="PRTase-like"/>
    <property type="match status" value="1"/>
</dbReference>
<dbReference type="OrthoDB" id="7060065at2"/>
<accession>A0A511B8F1</accession>
<name>A0A511B8F1_9PROT</name>
<dbReference type="NCBIfam" id="NF004689">
    <property type="entry name" value="PRK06031.1"/>
    <property type="match status" value="1"/>
</dbReference>
<dbReference type="CDD" id="cd06223">
    <property type="entry name" value="PRTases_typeI"/>
    <property type="match status" value="1"/>
</dbReference>
<feature type="domain" description="Phosphoribosyltransferase" evidence="1">
    <location>
        <begin position="49"/>
        <end position="196"/>
    </location>
</feature>
<dbReference type="EMBL" id="BJUZ01000002">
    <property type="protein sequence ID" value="GEK94097.1"/>
    <property type="molecule type" value="Genomic_DNA"/>
</dbReference>
<keyword evidence="2" id="KW-0328">Glycosyltransferase</keyword>
<dbReference type="GO" id="GO:0016757">
    <property type="term" value="F:glycosyltransferase activity"/>
    <property type="evidence" value="ECO:0007669"/>
    <property type="project" value="UniProtKB-KW"/>
</dbReference>
<proteinExistence type="predicted"/>
<dbReference type="Proteomes" id="UP000321230">
    <property type="component" value="Unassembled WGS sequence"/>
</dbReference>
<dbReference type="PANTHER" id="PTHR43218">
    <property type="entry name" value="PHOSPHORIBOSYLTRANSFERASE-RELATED"/>
    <property type="match status" value="1"/>
</dbReference>
<organism evidence="2 3">
    <name type="scientific">Gluconobacter wancherniae NBRC 103581</name>
    <dbReference type="NCBI Taxonomy" id="656744"/>
    <lineage>
        <taxon>Bacteria</taxon>
        <taxon>Pseudomonadati</taxon>
        <taxon>Pseudomonadota</taxon>
        <taxon>Alphaproteobacteria</taxon>
        <taxon>Acetobacterales</taxon>
        <taxon>Acetobacteraceae</taxon>
        <taxon>Gluconobacter</taxon>
    </lineage>
</organism>
<dbReference type="InterPro" id="IPR029057">
    <property type="entry name" value="PRTase-like"/>
</dbReference>
<keyword evidence="3" id="KW-1185">Reference proteome</keyword>
<sequence length="217" mass="23560">MTTTFWQEFAPDAELSAPYTDRYRVKVGARSLDLPLRALPDGKHAVSSLLVNHASFGVLDAIVEDMSRIALEFAPEVIVGVPTLGLTLAPGVARACGHARYVPLSTSRKFWYRDDVSVPLTSITSPGNAKSLYLDPNLLPLLQEKRVLLVDDVVSTGTSLAATIALLGMMKIEPVGVVCAMTQTNRWRDRVSVPVSGSFSSPLFVRDAGQWVPDFTC</sequence>
<comment type="caution">
    <text evidence="2">The sequence shown here is derived from an EMBL/GenBank/DDBJ whole genome shotgun (WGS) entry which is preliminary data.</text>
</comment>
<gene>
    <name evidence="2" type="ORF">GWA01_18670</name>
</gene>
<protein>
    <submittedName>
        <fullName evidence="2">Phosphoribosyltransferase</fullName>
    </submittedName>
</protein>
<dbReference type="Pfam" id="PF00156">
    <property type="entry name" value="Pribosyltran"/>
    <property type="match status" value="1"/>
</dbReference>